<accession>R4KEI4</accession>
<dbReference type="InterPro" id="IPR038570">
    <property type="entry name" value="HicA_sf"/>
</dbReference>
<dbReference type="EMBL" id="CP003273">
    <property type="protein sequence ID" value="AGL01598.1"/>
    <property type="molecule type" value="Genomic_DNA"/>
</dbReference>
<dbReference type="eggNOG" id="COG1724">
    <property type="taxonomic scope" value="Bacteria"/>
</dbReference>
<dbReference type="GO" id="GO:0016787">
    <property type="term" value="F:hydrolase activity"/>
    <property type="evidence" value="ECO:0007669"/>
    <property type="project" value="UniProtKB-KW"/>
</dbReference>
<keyword evidence="6" id="KW-0694">RNA-binding</keyword>
<dbReference type="GO" id="GO:0004519">
    <property type="term" value="F:endonuclease activity"/>
    <property type="evidence" value="ECO:0007669"/>
    <property type="project" value="UniProtKB-KW"/>
</dbReference>
<dbReference type="PANTHER" id="PTHR34873">
    <property type="entry name" value="SSR1766 PROTEIN"/>
    <property type="match status" value="1"/>
</dbReference>
<dbReference type="STRING" id="767817.Desgi_2167"/>
<dbReference type="SUPFAM" id="SSF54786">
    <property type="entry name" value="YcfA/nrd intein domain"/>
    <property type="match status" value="1"/>
</dbReference>
<keyword evidence="4" id="KW-0255">Endonuclease</keyword>
<evidence type="ECO:0000313" key="8">
    <source>
        <dbReference type="EMBL" id="AGL01598.1"/>
    </source>
</evidence>
<keyword evidence="3" id="KW-0540">Nuclease</keyword>
<dbReference type="AlphaFoldDB" id="R4KEI4"/>
<evidence type="ECO:0000256" key="3">
    <source>
        <dbReference type="ARBA" id="ARBA00022722"/>
    </source>
</evidence>
<protein>
    <submittedName>
        <fullName evidence="8">Putative periplasmic or secreted lipoprotein</fullName>
    </submittedName>
</protein>
<reference evidence="8 9" key="1">
    <citation type="submission" date="2012-01" db="EMBL/GenBank/DDBJ databases">
        <title>Complete sequence of Desulfotomaculum gibsoniae DSM 7213.</title>
        <authorList>
            <consortium name="US DOE Joint Genome Institute"/>
            <person name="Lucas S."/>
            <person name="Han J."/>
            <person name="Lapidus A."/>
            <person name="Cheng J.-F."/>
            <person name="Goodwin L."/>
            <person name="Pitluck S."/>
            <person name="Peters L."/>
            <person name="Ovchinnikova G."/>
            <person name="Teshima H."/>
            <person name="Detter J.C."/>
            <person name="Han C."/>
            <person name="Tapia R."/>
            <person name="Land M."/>
            <person name="Hauser L."/>
            <person name="Kyrpides N."/>
            <person name="Ivanova N."/>
            <person name="Pagani I."/>
            <person name="Parshina S."/>
            <person name="Plugge C."/>
            <person name="Muyzer G."/>
            <person name="Kuever J."/>
            <person name="Ivanova A."/>
            <person name="Nazina T."/>
            <person name="Klenk H.-P."/>
            <person name="Brambilla E."/>
            <person name="Spring S."/>
            <person name="Stams A.F."/>
            <person name="Woyke T."/>
        </authorList>
    </citation>
    <scope>NUCLEOTIDE SEQUENCE [LARGE SCALE GENOMIC DNA]</scope>
    <source>
        <strain evidence="8 9">DSM 7213</strain>
    </source>
</reference>
<keyword evidence="5" id="KW-0378">Hydrolase</keyword>
<gene>
    <name evidence="8" type="ORF">Desgi_2167</name>
</gene>
<evidence type="ECO:0000256" key="1">
    <source>
        <dbReference type="ARBA" id="ARBA00006620"/>
    </source>
</evidence>
<evidence type="ECO:0000256" key="2">
    <source>
        <dbReference type="ARBA" id="ARBA00022649"/>
    </source>
</evidence>
<dbReference type="InterPro" id="IPR012933">
    <property type="entry name" value="HicA_mRNA_interferase"/>
</dbReference>
<evidence type="ECO:0000313" key="9">
    <source>
        <dbReference type="Proteomes" id="UP000013520"/>
    </source>
</evidence>
<proteinExistence type="inferred from homology"/>
<sequence>MTRMPRTTGKKVVTALKRAGFTVVRVTGSHHHLHKPGNKLVTVPVHAGETLSPILIKSILEQAGLTVEELIELL</sequence>
<dbReference type="GO" id="GO:0003729">
    <property type="term" value="F:mRNA binding"/>
    <property type="evidence" value="ECO:0007669"/>
    <property type="project" value="InterPro"/>
</dbReference>
<dbReference type="RefSeq" id="WP_006522027.1">
    <property type="nucleotide sequence ID" value="NC_021184.1"/>
</dbReference>
<keyword evidence="9" id="KW-1185">Reference proteome</keyword>
<dbReference type="Gene3D" id="3.30.920.30">
    <property type="entry name" value="Hypothetical protein"/>
    <property type="match status" value="1"/>
</dbReference>
<evidence type="ECO:0000256" key="6">
    <source>
        <dbReference type="ARBA" id="ARBA00022884"/>
    </source>
</evidence>
<dbReference type="Pfam" id="PF07927">
    <property type="entry name" value="HicA_toxin"/>
    <property type="match status" value="1"/>
</dbReference>
<dbReference type="HOGENOM" id="CLU_164851_6_4_9"/>
<name>R4KEI4_9FIRM</name>
<comment type="similarity">
    <text evidence="1">Belongs to the HicA mRNA interferase family.</text>
</comment>
<organism evidence="8 9">
    <name type="scientific">Desulfoscipio gibsoniae DSM 7213</name>
    <dbReference type="NCBI Taxonomy" id="767817"/>
    <lineage>
        <taxon>Bacteria</taxon>
        <taxon>Bacillati</taxon>
        <taxon>Bacillota</taxon>
        <taxon>Clostridia</taxon>
        <taxon>Eubacteriales</taxon>
        <taxon>Desulfallaceae</taxon>
        <taxon>Desulfoscipio</taxon>
    </lineage>
</organism>
<keyword evidence="8" id="KW-0449">Lipoprotein</keyword>
<evidence type="ECO:0000256" key="4">
    <source>
        <dbReference type="ARBA" id="ARBA00022759"/>
    </source>
</evidence>
<dbReference type="OrthoDB" id="121656at2"/>
<keyword evidence="7" id="KW-0346">Stress response</keyword>
<dbReference type="KEGG" id="dgi:Desgi_2167"/>
<dbReference type="PANTHER" id="PTHR34873:SF3">
    <property type="entry name" value="ADDICTION MODULE TOXIN, HICA FAMILY"/>
    <property type="match status" value="1"/>
</dbReference>
<dbReference type="Proteomes" id="UP000013520">
    <property type="component" value="Chromosome"/>
</dbReference>
<keyword evidence="2" id="KW-1277">Toxin-antitoxin system</keyword>
<evidence type="ECO:0000256" key="5">
    <source>
        <dbReference type="ARBA" id="ARBA00022801"/>
    </source>
</evidence>
<evidence type="ECO:0000256" key="7">
    <source>
        <dbReference type="ARBA" id="ARBA00023016"/>
    </source>
</evidence>